<comment type="caution">
    <text evidence="3">The sequence shown here is derived from an EMBL/GenBank/DDBJ whole genome shotgun (WGS) entry which is preliminary data.</text>
</comment>
<reference evidence="3 4" key="1">
    <citation type="submission" date="2018-08" db="EMBL/GenBank/DDBJ databases">
        <title>Bacillus chawlae sp. nov., Bacillus glennii sp. nov., and Bacillus saganii sp. nov. Isolated from the Vehicle Assembly Building at Kennedy Space Center where the Viking Spacecraft were Assembled.</title>
        <authorList>
            <person name="Seuylemezian A."/>
            <person name="Vaishampayan P."/>
        </authorList>
    </citation>
    <scope>NUCLEOTIDE SEQUENCE [LARGE SCALE GENOMIC DNA]</scope>
    <source>
        <strain evidence="3 4">V44-8</strain>
    </source>
</reference>
<evidence type="ECO:0000313" key="3">
    <source>
        <dbReference type="EMBL" id="RFU62976.1"/>
    </source>
</evidence>
<keyword evidence="1" id="KW-0175">Coiled coil</keyword>
<evidence type="ECO:0008006" key="5">
    <source>
        <dbReference type="Google" id="ProtNLM"/>
    </source>
</evidence>
<evidence type="ECO:0000256" key="1">
    <source>
        <dbReference type="SAM" id="Coils"/>
    </source>
</evidence>
<protein>
    <recommendedName>
        <fullName evidence="5">Lipoprotein</fullName>
    </recommendedName>
</protein>
<keyword evidence="2" id="KW-0732">Signal</keyword>
<accession>A0A372LB49</accession>
<dbReference type="PROSITE" id="PS51257">
    <property type="entry name" value="PROKAR_LIPOPROTEIN"/>
    <property type="match status" value="1"/>
</dbReference>
<feature type="coiled-coil region" evidence="1">
    <location>
        <begin position="56"/>
        <end position="83"/>
    </location>
</feature>
<evidence type="ECO:0000313" key="4">
    <source>
        <dbReference type="Proteomes" id="UP000262939"/>
    </source>
</evidence>
<feature type="chain" id="PRO_5038512159" description="Lipoprotein" evidence="2">
    <location>
        <begin position="26"/>
        <end position="148"/>
    </location>
</feature>
<proteinExistence type="predicted"/>
<dbReference type="InterPro" id="IPR045956">
    <property type="entry name" value="DUF6376"/>
</dbReference>
<feature type="signal peptide" evidence="2">
    <location>
        <begin position="1"/>
        <end position="25"/>
    </location>
</feature>
<dbReference type="AlphaFoldDB" id="A0A372LB49"/>
<keyword evidence="4" id="KW-1185">Reference proteome</keyword>
<dbReference type="EMBL" id="QVTD01000008">
    <property type="protein sequence ID" value="RFU62976.1"/>
    <property type="molecule type" value="Genomic_DNA"/>
</dbReference>
<dbReference type="OrthoDB" id="2607309at2"/>
<evidence type="ECO:0000256" key="2">
    <source>
        <dbReference type="SAM" id="SignalP"/>
    </source>
</evidence>
<dbReference type="Pfam" id="PF19903">
    <property type="entry name" value="DUF6376"/>
    <property type="match status" value="1"/>
</dbReference>
<dbReference type="Proteomes" id="UP000262939">
    <property type="component" value="Unassembled WGS sequence"/>
</dbReference>
<name>A0A372LB49_9BACI</name>
<sequence>MKRILTMFGLLSMLLLGGCAILEEANNSLDYADKATTYLDKASKFAEDVPQMAEDAVTNQEARKNLETELIAMKEEIKTFNETKAPSIAEDIHNQITEYNEKLNSGIDSYLKNIENGKWDPALLQDSEIMKTVNELTSLIDKIENLGS</sequence>
<gene>
    <name evidence="3" type="ORF">D0466_13615</name>
</gene>
<organism evidence="3 4">
    <name type="scientific">Peribacillus glennii</name>
    <dbReference type="NCBI Taxonomy" id="2303991"/>
    <lineage>
        <taxon>Bacteria</taxon>
        <taxon>Bacillati</taxon>
        <taxon>Bacillota</taxon>
        <taxon>Bacilli</taxon>
        <taxon>Bacillales</taxon>
        <taxon>Bacillaceae</taxon>
        <taxon>Peribacillus</taxon>
    </lineage>
</organism>
<dbReference type="RefSeq" id="WP_117323104.1">
    <property type="nucleotide sequence ID" value="NZ_QVTD01000008.1"/>
</dbReference>